<dbReference type="FunFam" id="3.30.390.30:FF:000001">
    <property type="entry name" value="Dihydrolipoyl dehydrogenase"/>
    <property type="match status" value="1"/>
</dbReference>
<dbReference type="GO" id="GO:0006103">
    <property type="term" value="P:2-oxoglutarate metabolic process"/>
    <property type="evidence" value="ECO:0007669"/>
    <property type="project" value="TreeGrafter"/>
</dbReference>
<dbReference type="InterPro" id="IPR050151">
    <property type="entry name" value="Class-I_Pyr_Nuc-Dis_Oxidored"/>
</dbReference>
<feature type="domain" description="Pyridine nucleotide-disulphide oxidoreductase dimerisation" evidence="7">
    <location>
        <begin position="209"/>
        <end position="317"/>
    </location>
</feature>
<dbReference type="Pfam" id="PF02852">
    <property type="entry name" value="Pyr_redox_dim"/>
    <property type="match status" value="1"/>
</dbReference>
<keyword evidence="4" id="KW-0274">FAD</keyword>
<proteinExistence type="inferred from homology"/>
<dbReference type="GO" id="GO:0004148">
    <property type="term" value="F:dihydrolipoyl dehydrogenase (NADH) activity"/>
    <property type="evidence" value="ECO:0007669"/>
    <property type="project" value="TreeGrafter"/>
</dbReference>
<dbReference type="EMBL" id="LAZR01019075">
    <property type="protein sequence ID" value="KKL93878.1"/>
    <property type="molecule type" value="Genomic_DNA"/>
</dbReference>
<keyword evidence="3" id="KW-0285">Flavoprotein</keyword>
<organism evidence="9">
    <name type="scientific">marine sediment metagenome</name>
    <dbReference type="NCBI Taxonomy" id="412755"/>
    <lineage>
        <taxon>unclassified sequences</taxon>
        <taxon>metagenomes</taxon>
        <taxon>ecological metagenomes</taxon>
    </lineage>
</organism>
<sequence>ITAENIIIATGSYPTEVPNIPVDHKKIYNSNSLLCLKKQPKSMVIIGGGYIGCEFASFYVRLGVKVTIIEALPSILYSHGKDLAKLLTGSFKAEGIDLKVGAKVLRCEEVENGIEVHLDNNEIIKSEIALLAIGRKPLTQDLNLDALNIQMGKHLEIIVDDQMRTSVPNIYAIGDVIGKWMLAHTAVHEALVAVDTIQGIENKMDFSATPAVIFTKPEIAIVGVTPDQAIEKNMDVDIAKFPFTALGKAHALSEKKGFVDVVVDKKTKTILGAQAIGPSASVLIAEMGLAITNKLDAKAVIDTIHAHPTLPESWQEALLIALDRPLNFPPNLKL</sequence>
<reference evidence="9" key="1">
    <citation type="journal article" date="2015" name="Nature">
        <title>Complex archaea that bridge the gap between prokaryotes and eukaryotes.</title>
        <authorList>
            <person name="Spang A."/>
            <person name="Saw J.H."/>
            <person name="Jorgensen S.L."/>
            <person name="Zaremba-Niedzwiedzka K."/>
            <person name="Martijn J."/>
            <person name="Lind A.E."/>
            <person name="van Eijk R."/>
            <person name="Schleper C."/>
            <person name="Guy L."/>
            <person name="Ettema T.J."/>
        </authorList>
    </citation>
    <scope>NUCLEOTIDE SEQUENCE</scope>
</reference>
<dbReference type="Pfam" id="PF07992">
    <property type="entry name" value="Pyr_redox_2"/>
    <property type="match status" value="1"/>
</dbReference>
<dbReference type="PRINTS" id="PR00411">
    <property type="entry name" value="PNDRDTASEI"/>
</dbReference>
<comment type="cofactor">
    <cofactor evidence="1">
        <name>FAD</name>
        <dbReference type="ChEBI" id="CHEBI:57692"/>
    </cofactor>
</comment>
<evidence type="ECO:0000256" key="5">
    <source>
        <dbReference type="ARBA" id="ARBA00023002"/>
    </source>
</evidence>
<dbReference type="PANTHER" id="PTHR22912:SF217">
    <property type="entry name" value="DIHYDROLIPOYL DEHYDROGENASE"/>
    <property type="match status" value="1"/>
</dbReference>
<feature type="domain" description="FAD/NAD(P)-binding" evidence="8">
    <location>
        <begin position="1"/>
        <end position="190"/>
    </location>
</feature>
<dbReference type="GO" id="GO:0050660">
    <property type="term" value="F:flavin adenine dinucleotide binding"/>
    <property type="evidence" value="ECO:0007669"/>
    <property type="project" value="TreeGrafter"/>
</dbReference>
<evidence type="ECO:0008006" key="10">
    <source>
        <dbReference type="Google" id="ProtNLM"/>
    </source>
</evidence>
<accession>A0A0F9G5A4</accession>
<keyword evidence="6" id="KW-0520">NAD</keyword>
<keyword evidence="5" id="KW-0560">Oxidoreductase</keyword>
<dbReference type="AlphaFoldDB" id="A0A0F9G5A4"/>
<dbReference type="PRINTS" id="PR00368">
    <property type="entry name" value="FADPNR"/>
</dbReference>
<dbReference type="SUPFAM" id="SSF51905">
    <property type="entry name" value="FAD/NAD(P)-binding domain"/>
    <property type="match status" value="1"/>
</dbReference>
<protein>
    <recommendedName>
        <fullName evidence="10">Dihydrolipoyl dehydrogenase</fullName>
    </recommendedName>
</protein>
<dbReference type="InterPro" id="IPR023753">
    <property type="entry name" value="FAD/NAD-binding_dom"/>
</dbReference>
<name>A0A0F9G5A4_9ZZZZ</name>
<dbReference type="SUPFAM" id="SSF55424">
    <property type="entry name" value="FAD/NAD-linked reductases, dimerisation (C-terminal) domain"/>
    <property type="match status" value="1"/>
</dbReference>
<dbReference type="InterPro" id="IPR036188">
    <property type="entry name" value="FAD/NAD-bd_sf"/>
</dbReference>
<comment type="similarity">
    <text evidence="2">Belongs to the class-I pyridine nucleotide-disulfide oxidoreductase family.</text>
</comment>
<dbReference type="InterPro" id="IPR004099">
    <property type="entry name" value="Pyr_nucl-diS_OxRdtase_dimer"/>
</dbReference>
<gene>
    <name evidence="9" type="ORF">LCGC14_1870320</name>
</gene>
<evidence type="ECO:0000256" key="3">
    <source>
        <dbReference type="ARBA" id="ARBA00022630"/>
    </source>
</evidence>
<evidence type="ECO:0000256" key="2">
    <source>
        <dbReference type="ARBA" id="ARBA00007532"/>
    </source>
</evidence>
<evidence type="ECO:0000313" key="9">
    <source>
        <dbReference type="EMBL" id="KKL93878.1"/>
    </source>
</evidence>
<dbReference type="Gene3D" id="3.50.50.60">
    <property type="entry name" value="FAD/NAD(P)-binding domain"/>
    <property type="match status" value="1"/>
</dbReference>
<evidence type="ECO:0000259" key="7">
    <source>
        <dbReference type="Pfam" id="PF02852"/>
    </source>
</evidence>
<evidence type="ECO:0000259" key="8">
    <source>
        <dbReference type="Pfam" id="PF07992"/>
    </source>
</evidence>
<evidence type="ECO:0000256" key="4">
    <source>
        <dbReference type="ARBA" id="ARBA00022827"/>
    </source>
</evidence>
<evidence type="ECO:0000256" key="6">
    <source>
        <dbReference type="ARBA" id="ARBA00023027"/>
    </source>
</evidence>
<feature type="non-terminal residue" evidence="9">
    <location>
        <position position="1"/>
    </location>
</feature>
<dbReference type="InterPro" id="IPR016156">
    <property type="entry name" value="FAD/NAD-linked_Rdtase_dimer_sf"/>
</dbReference>
<comment type="caution">
    <text evidence="9">The sequence shown here is derived from an EMBL/GenBank/DDBJ whole genome shotgun (WGS) entry which is preliminary data.</text>
</comment>
<dbReference type="PANTHER" id="PTHR22912">
    <property type="entry name" value="DISULFIDE OXIDOREDUCTASE"/>
    <property type="match status" value="1"/>
</dbReference>
<evidence type="ECO:0000256" key="1">
    <source>
        <dbReference type="ARBA" id="ARBA00001974"/>
    </source>
</evidence>